<keyword evidence="2" id="KW-0472">Membrane</keyword>
<dbReference type="Proteomes" id="UP001271274">
    <property type="component" value="Unassembled WGS sequence"/>
</dbReference>
<sequence length="153" mass="15768">MKVGWHARAGGALGRLLLVVMLALGVFAMHSTGHPSESAHSIMSTASHSTATDTTASAHDPMSPPAGRVTGGQAAVASESESASSHQPAMAMDMLALCVAVLLGTWVLTALLKSALARHQGWPALLLAQVAAVSRPNRPPRGPDPTRLSVLRL</sequence>
<gene>
    <name evidence="3" type="ORF">PV662_23645</name>
</gene>
<feature type="transmembrane region" description="Helical" evidence="2">
    <location>
        <begin position="94"/>
        <end position="112"/>
    </location>
</feature>
<dbReference type="RefSeq" id="WP_319062643.1">
    <property type="nucleotide sequence ID" value="NZ_JARAYT010000009.1"/>
</dbReference>
<evidence type="ECO:0000256" key="1">
    <source>
        <dbReference type="SAM" id="MobiDB-lite"/>
    </source>
</evidence>
<feature type="region of interest" description="Disordered" evidence="1">
    <location>
        <begin position="37"/>
        <end position="82"/>
    </location>
</feature>
<keyword evidence="4" id="KW-1185">Reference proteome</keyword>
<accession>A0ABU4NHV3</accession>
<evidence type="ECO:0000256" key="2">
    <source>
        <dbReference type="SAM" id="Phobius"/>
    </source>
</evidence>
<feature type="transmembrane region" description="Helical" evidence="2">
    <location>
        <begin position="12"/>
        <end position="30"/>
    </location>
</feature>
<organism evidence="3 4">
    <name type="scientific">Streptomyces europaeiscabiei</name>
    <dbReference type="NCBI Taxonomy" id="146819"/>
    <lineage>
        <taxon>Bacteria</taxon>
        <taxon>Bacillati</taxon>
        <taxon>Actinomycetota</taxon>
        <taxon>Actinomycetes</taxon>
        <taxon>Kitasatosporales</taxon>
        <taxon>Streptomycetaceae</taxon>
        <taxon>Streptomyces</taxon>
    </lineage>
</organism>
<proteinExistence type="predicted"/>
<dbReference type="EMBL" id="JARAYU010000008">
    <property type="protein sequence ID" value="MDX3702715.1"/>
    <property type="molecule type" value="Genomic_DNA"/>
</dbReference>
<comment type="caution">
    <text evidence="3">The sequence shown here is derived from an EMBL/GenBank/DDBJ whole genome shotgun (WGS) entry which is preliminary data.</text>
</comment>
<keyword evidence="2" id="KW-1133">Transmembrane helix</keyword>
<protein>
    <submittedName>
        <fullName evidence="3">Uncharacterized protein</fullName>
    </submittedName>
</protein>
<reference evidence="3 4" key="1">
    <citation type="journal article" date="2023" name="Microb. Genom.">
        <title>Mesoterricola silvestris gen. nov., sp. nov., Mesoterricola sediminis sp. nov., Geothrix oryzae sp. nov., Geothrix edaphica sp. nov., Geothrix rubra sp. nov., and Geothrix limicola sp. nov., six novel members of Acidobacteriota isolated from soils.</title>
        <authorList>
            <person name="Weisberg A.J."/>
            <person name="Pearce E."/>
            <person name="Kramer C.G."/>
            <person name="Chang J.H."/>
            <person name="Clarke C.R."/>
        </authorList>
    </citation>
    <scope>NUCLEOTIDE SEQUENCE [LARGE SCALE GENOMIC DNA]</scope>
    <source>
        <strain evidence="3 4">ID09-01A</strain>
    </source>
</reference>
<feature type="compositionally biased region" description="Low complexity" evidence="1">
    <location>
        <begin position="44"/>
        <end position="60"/>
    </location>
</feature>
<name>A0ABU4NHV3_9ACTN</name>
<evidence type="ECO:0000313" key="3">
    <source>
        <dbReference type="EMBL" id="MDX3702715.1"/>
    </source>
</evidence>
<keyword evidence="2" id="KW-0812">Transmembrane</keyword>
<evidence type="ECO:0000313" key="4">
    <source>
        <dbReference type="Proteomes" id="UP001271274"/>
    </source>
</evidence>